<evidence type="ECO:0000313" key="3">
    <source>
        <dbReference type="Proteomes" id="UP001472677"/>
    </source>
</evidence>
<accession>A0ABR2AK19</accession>
<sequence>ADVSLRFPSFKSKFCNCEKLDNLVYIYRNQLTKDKKETIGVKQMERWVGKLSRQCYAVLCLSAILALVTIAHLVCQPQAEAEAEDGRQRTKRRLRSLHGSFSY</sequence>
<organism evidence="2 3">
    <name type="scientific">Hibiscus sabdariffa</name>
    <name type="common">roselle</name>
    <dbReference type="NCBI Taxonomy" id="183260"/>
    <lineage>
        <taxon>Eukaryota</taxon>
        <taxon>Viridiplantae</taxon>
        <taxon>Streptophyta</taxon>
        <taxon>Embryophyta</taxon>
        <taxon>Tracheophyta</taxon>
        <taxon>Spermatophyta</taxon>
        <taxon>Magnoliopsida</taxon>
        <taxon>eudicotyledons</taxon>
        <taxon>Gunneridae</taxon>
        <taxon>Pentapetalae</taxon>
        <taxon>rosids</taxon>
        <taxon>malvids</taxon>
        <taxon>Malvales</taxon>
        <taxon>Malvaceae</taxon>
        <taxon>Malvoideae</taxon>
        <taxon>Hibiscus</taxon>
    </lineage>
</organism>
<comment type="caution">
    <text evidence="2">The sequence shown here is derived from an EMBL/GenBank/DDBJ whole genome shotgun (WGS) entry which is preliminary data.</text>
</comment>
<feature type="non-terminal residue" evidence="2">
    <location>
        <position position="1"/>
    </location>
</feature>
<evidence type="ECO:0000256" key="1">
    <source>
        <dbReference type="SAM" id="MobiDB-lite"/>
    </source>
</evidence>
<dbReference type="Proteomes" id="UP001472677">
    <property type="component" value="Unassembled WGS sequence"/>
</dbReference>
<evidence type="ECO:0000313" key="2">
    <source>
        <dbReference type="EMBL" id="KAK8493490.1"/>
    </source>
</evidence>
<name>A0ABR2AK19_9ROSI</name>
<protein>
    <submittedName>
        <fullName evidence="2">Uncharacterized protein</fullName>
    </submittedName>
</protein>
<keyword evidence="3" id="KW-1185">Reference proteome</keyword>
<proteinExistence type="predicted"/>
<reference evidence="2 3" key="1">
    <citation type="journal article" date="2024" name="G3 (Bethesda)">
        <title>Genome assembly of Hibiscus sabdariffa L. provides insights into metabolisms of medicinal natural products.</title>
        <authorList>
            <person name="Kim T."/>
        </authorList>
    </citation>
    <scope>NUCLEOTIDE SEQUENCE [LARGE SCALE GENOMIC DNA]</scope>
    <source>
        <strain evidence="2">TK-2024</strain>
        <tissue evidence="2">Old leaves</tissue>
    </source>
</reference>
<dbReference type="EMBL" id="JBBPBM010000618">
    <property type="protein sequence ID" value="KAK8493490.1"/>
    <property type="molecule type" value="Genomic_DNA"/>
</dbReference>
<gene>
    <name evidence="2" type="ORF">V6N12_024877</name>
</gene>
<feature type="region of interest" description="Disordered" evidence="1">
    <location>
        <begin position="81"/>
        <end position="103"/>
    </location>
</feature>